<name>A0A4R5ESM8_9RHOB</name>
<reference evidence="1 2" key="1">
    <citation type="submission" date="2019-03" db="EMBL/GenBank/DDBJ databases">
        <authorList>
            <person name="Zhang S."/>
        </authorList>
    </citation>
    <scope>NUCLEOTIDE SEQUENCE [LARGE SCALE GENOMIC DNA]</scope>
    <source>
        <strain evidence="1 2">S4J41</strain>
    </source>
</reference>
<dbReference type="AlphaFoldDB" id="A0A4R5ESM8"/>
<dbReference type="Proteomes" id="UP000294662">
    <property type="component" value="Unassembled WGS sequence"/>
</dbReference>
<sequence>MKLAYVMTNTPGATDLLLGEFAQTCLRQGHAVAGLVQINSDSSDPHHCDMDGKVLPDGPVFRISQSLGKESRGCRLDSAALEAAVAAVETTLDPAPALLILNKFGRREAEGGGFRELIGRCLVAGIPVIVGVNTLNHPAFLAFAEDLAERLPATQAALATWAQAAMSKADLAA</sequence>
<dbReference type="RefSeq" id="WP_132829139.1">
    <property type="nucleotide sequence ID" value="NZ_SMFP01000006.1"/>
</dbReference>
<dbReference type="InterPro" id="IPR018912">
    <property type="entry name" value="DUF2478"/>
</dbReference>
<gene>
    <name evidence="1" type="ORF">E1B25_10710</name>
</gene>
<dbReference type="Pfam" id="PF10649">
    <property type="entry name" value="DUF2478"/>
    <property type="match status" value="1"/>
</dbReference>
<keyword evidence="2" id="KW-1185">Reference proteome</keyword>
<protein>
    <submittedName>
        <fullName evidence="1">DUF2478 domain-containing protein</fullName>
    </submittedName>
</protein>
<dbReference type="EMBL" id="SMFP01000006">
    <property type="protein sequence ID" value="TDE37891.1"/>
    <property type="molecule type" value="Genomic_DNA"/>
</dbReference>
<evidence type="ECO:0000313" key="2">
    <source>
        <dbReference type="Proteomes" id="UP000294662"/>
    </source>
</evidence>
<evidence type="ECO:0000313" key="1">
    <source>
        <dbReference type="EMBL" id="TDE37891.1"/>
    </source>
</evidence>
<proteinExistence type="predicted"/>
<comment type="caution">
    <text evidence="1">The sequence shown here is derived from an EMBL/GenBank/DDBJ whole genome shotgun (WGS) entry which is preliminary data.</text>
</comment>
<organism evidence="1 2">
    <name type="scientific">Antarcticimicrobium sediminis</name>
    <dbReference type="NCBI Taxonomy" id="2546227"/>
    <lineage>
        <taxon>Bacteria</taxon>
        <taxon>Pseudomonadati</taxon>
        <taxon>Pseudomonadota</taxon>
        <taxon>Alphaproteobacteria</taxon>
        <taxon>Rhodobacterales</taxon>
        <taxon>Paracoccaceae</taxon>
        <taxon>Antarcticimicrobium</taxon>
    </lineage>
</organism>
<dbReference type="OrthoDB" id="5918880at2"/>
<accession>A0A4R5ESM8</accession>